<reference evidence="12" key="1">
    <citation type="journal article" date="2011" name="Genome Biol.">
        <title>Comparative and functional genomics provide insights into the pathogenicity of dermatophytic fungi.</title>
        <authorList>
            <person name="Burmester A."/>
            <person name="Shelest E."/>
            <person name="Gloeckner G."/>
            <person name="Heddergott C."/>
            <person name="Schindler S."/>
            <person name="Staib P."/>
            <person name="Heidel A."/>
            <person name="Felder M."/>
            <person name="Petzold A."/>
            <person name="Szafranski K."/>
            <person name="Feuermann M."/>
            <person name="Pedruzzi I."/>
            <person name="Priebe S."/>
            <person name="Groth M."/>
            <person name="Winkler R."/>
            <person name="Li W."/>
            <person name="Kniemeyer O."/>
            <person name="Schroeckh V."/>
            <person name="Hertweck C."/>
            <person name="Hube B."/>
            <person name="White T.C."/>
            <person name="Platzer M."/>
            <person name="Guthke R."/>
            <person name="Heitman J."/>
            <person name="Woestemeyer J."/>
            <person name="Zipfel P.F."/>
            <person name="Monod M."/>
            <person name="Brakhage A.A."/>
        </authorList>
    </citation>
    <scope>NUCLEOTIDE SEQUENCE [LARGE SCALE GENOMIC DNA]</scope>
    <source>
        <strain evidence="12">ATCC MYA-4681 / CBS 112371</strain>
    </source>
</reference>
<dbReference type="GO" id="GO:0005524">
    <property type="term" value="F:ATP binding"/>
    <property type="evidence" value="ECO:0007669"/>
    <property type="project" value="UniProtKB-UniRule"/>
</dbReference>
<dbReference type="Pfam" id="PF00069">
    <property type="entry name" value="Pkinase"/>
    <property type="match status" value="1"/>
</dbReference>
<sequence length="476" mass="53596">MTWLKASVPYTSLLRITTALLLPSTRINRRQLLSTPFPRSFSSRIPAAVLVNDDTDADPPYIEYDWVDGAESLSKYQPGGYHPISIGDMLRDRYHIVDKLGFGGYATIWLARDFQLGRYVALKVGIADSLPHEIKTLQALSTASVKSTLPNIPTKLREYAHRSIPVPLDEFNIHGPNGTHPCYTMPPAQCNLWEASYSRLFPIDVARAISAAIVLSTASIHSRGFVHGAKLPSSFDELSVAKFYTEYGEPETVSITRRDGALLPHNVPAQAVIPISLGKDAEDFILSDTHVLLSDFGEAFSPGSQPRLGKDCHTPLHLRPPEARFEPDTQMSYSADIWGLAVAIWEIAGMKAIWSCEFATPDSVTKQHIEVLGPMPVEWWERWDERHEYFDENGKPTQGREVWPPLDQAFEEGVQKYRRKMQPNGVFSEKEAAAFLSLMRQMLVFRPEERLTALQVLESEWMVNWALPSFEQSLDN</sequence>
<dbReference type="SUPFAM" id="SSF56112">
    <property type="entry name" value="Protein kinase-like (PK-like)"/>
    <property type="match status" value="1"/>
</dbReference>
<keyword evidence="6 9" id="KW-0067">ATP-binding</keyword>
<evidence type="ECO:0000256" key="1">
    <source>
        <dbReference type="ARBA" id="ARBA00012513"/>
    </source>
</evidence>
<dbReference type="Gene3D" id="1.10.510.10">
    <property type="entry name" value="Transferase(Phosphotransferase) domain 1"/>
    <property type="match status" value="1"/>
</dbReference>
<organism evidence="11 12">
    <name type="scientific">Arthroderma benhamiae (strain ATCC MYA-4681 / CBS 112371)</name>
    <name type="common">Trichophyton mentagrophytes</name>
    <dbReference type="NCBI Taxonomy" id="663331"/>
    <lineage>
        <taxon>Eukaryota</taxon>
        <taxon>Fungi</taxon>
        <taxon>Dikarya</taxon>
        <taxon>Ascomycota</taxon>
        <taxon>Pezizomycotina</taxon>
        <taxon>Eurotiomycetes</taxon>
        <taxon>Eurotiomycetidae</taxon>
        <taxon>Onygenales</taxon>
        <taxon>Arthrodermataceae</taxon>
        <taxon>Trichophyton</taxon>
    </lineage>
</organism>
<dbReference type="SMART" id="SM00220">
    <property type="entry name" value="S_TKc"/>
    <property type="match status" value="1"/>
</dbReference>
<evidence type="ECO:0000256" key="5">
    <source>
        <dbReference type="ARBA" id="ARBA00022777"/>
    </source>
</evidence>
<feature type="binding site" evidence="9">
    <location>
        <position position="123"/>
    </location>
    <ligand>
        <name>ATP</name>
        <dbReference type="ChEBI" id="CHEBI:30616"/>
    </ligand>
</feature>
<dbReference type="KEGG" id="abe:ARB_01865"/>
<feature type="domain" description="Protein kinase" evidence="10">
    <location>
        <begin position="94"/>
        <end position="462"/>
    </location>
</feature>
<dbReference type="GO" id="GO:0005737">
    <property type="term" value="C:cytoplasm"/>
    <property type="evidence" value="ECO:0007669"/>
    <property type="project" value="TreeGrafter"/>
</dbReference>
<dbReference type="RefSeq" id="XP_003011886.1">
    <property type="nucleotide sequence ID" value="XM_003011840.1"/>
</dbReference>
<dbReference type="InterPro" id="IPR011009">
    <property type="entry name" value="Kinase-like_dom_sf"/>
</dbReference>
<keyword evidence="12" id="KW-1185">Reference proteome</keyword>
<dbReference type="InterPro" id="IPR017441">
    <property type="entry name" value="Protein_kinase_ATP_BS"/>
</dbReference>
<dbReference type="PANTHER" id="PTHR47634:SF9">
    <property type="entry name" value="PROTEIN KINASE DOMAIN-CONTAINING PROTEIN-RELATED"/>
    <property type="match status" value="1"/>
</dbReference>
<gene>
    <name evidence="11" type="ORF">ARB_01865</name>
</gene>
<name>D4B094_ARTBC</name>
<dbReference type="PANTHER" id="PTHR47634">
    <property type="entry name" value="PROTEIN KINASE DOMAIN-CONTAINING PROTEIN-RELATED"/>
    <property type="match status" value="1"/>
</dbReference>
<dbReference type="HOGENOM" id="CLU_000288_81_2_1"/>
<comment type="catalytic activity">
    <reaction evidence="7">
        <text>L-threonyl-[protein] + ATP = O-phospho-L-threonyl-[protein] + ADP + H(+)</text>
        <dbReference type="Rhea" id="RHEA:46608"/>
        <dbReference type="Rhea" id="RHEA-COMP:11060"/>
        <dbReference type="Rhea" id="RHEA-COMP:11605"/>
        <dbReference type="ChEBI" id="CHEBI:15378"/>
        <dbReference type="ChEBI" id="CHEBI:30013"/>
        <dbReference type="ChEBI" id="CHEBI:30616"/>
        <dbReference type="ChEBI" id="CHEBI:61977"/>
        <dbReference type="ChEBI" id="CHEBI:456216"/>
        <dbReference type="EC" id="2.7.11.1"/>
    </reaction>
</comment>
<evidence type="ECO:0000313" key="12">
    <source>
        <dbReference type="Proteomes" id="UP000008866"/>
    </source>
</evidence>
<evidence type="ECO:0000256" key="8">
    <source>
        <dbReference type="ARBA" id="ARBA00048679"/>
    </source>
</evidence>
<dbReference type="OMA" id="MVKWVLP"/>
<dbReference type="GO" id="GO:0005634">
    <property type="term" value="C:nucleus"/>
    <property type="evidence" value="ECO:0007669"/>
    <property type="project" value="TreeGrafter"/>
</dbReference>
<keyword evidence="2" id="KW-0723">Serine/threonine-protein kinase</keyword>
<evidence type="ECO:0000256" key="9">
    <source>
        <dbReference type="PROSITE-ProRule" id="PRU10141"/>
    </source>
</evidence>
<dbReference type="EMBL" id="ABSU01000023">
    <property type="protein sequence ID" value="EFE31246.1"/>
    <property type="molecule type" value="Genomic_DNA"/>
</dbReference>
<proteinExistence type="predicted"/>
<dbReference type="Proteomes" id="UP000008866">
    <property type="component" value="Unassembled WGS sequence"/>
</dbReference>
<evidence type="ECO:0000256" key="6">
    <source>
        <dbReference type="ARBA" id="ARBA00022840"/>
    </source>
</evidence>
<dbReference type="InterPro" id="IPR000719">
    <property type="entry name" value="Prot_kinase_dom"/>
</dbReference>
<dbReference type="PROSITE" id="PS00107">
    <property type="entry name" value="PROTEIN_KINASE_ATP"/>
    <property type="match status" value="1"/>
</dbReference>
<protein>
    <recommendedName>
        <fullName evidence="1">non-specific serine/threonine protein kinase</fullName>
        <ecNumber evidence="1">2.7.11.1</ecNumber>
    </recommendedName>
</protein>
<evidence type="ECO:0000256" key="7">
    <source>
        <dbReference type="ARBA" id="ARBA00047899"/>
    </source>
</evidence>
<accession>D4B094</accession>
<dbReference type="GO" id="GO:0050684">
    <property type="term" value="P:regulation of mRNA processing"/>
    <property type="evidence" value="ECO:0007669"/>
    <property type="project" value="TreeGrafter"/>
</dbReference>
<comment type="caution">
    <text evidence="11">The sequence shown here is derived from an EMBL/GenBank/DDBJ whole genome shotgun (WGS) entry which is preliminary data.</text>
</comment>
<keyword evidence="3" id="KW-0808">Transferase</keyword>
<evidence type="ECO:0000256" key="4">
    <source>
        <dbReference type="ARBA" id="ARBA00022741"/>
    </source>
</evidence>
<comment type="catalytic activity">
    <reaction evidence="8">
        <text>L-seryl-[protein] + ATP = O-phospho-L-seryl-[protein] + ADP + H(+)</text>
        <dbReference type="Rhea" id="RHEA:17989"/>
        <dbReference type="Rhea" id="RHEA-COMP:9863"/>
        <dbReference type="Rhea" id="RHEA-COMP:11604"/>
        <dbReference type="ChEBI" id="CHEBI:15378"/>
        <dbReference type="ChEBI" id="CHEBI:29999"/>
        <dbReference type="ChEBI" id="CHEBI:30616"/>
        <dbReference type="ChEBI" id="CHEBI:83421"/>
        <dbReference type="ChEBI" id="CHEBI:456216"/>
        <dbReference type="EC" id="2.7.11.1"/>
    </reaction>
</comment>
<dbReference type="PROSITE" id="PS50011">
    <property type="entry name" value="PROTEIN_KINASE_DOM"/>
    <property type="match status" value="1"/>
</dbReference>
<dbReference type="GO" id="GO:0004674">
    <property type="term" value="F:protein serine/threonine kinase activity"/>
    <property type="evidence" value="ECO:0007669"/>
    <property type="project" value="UniProtKB-KW"/>
</dbReference>
<evidence type="ECO:0000256" key="2">
    <source>
        <dbReference type="ARBA" id="ARBA00022527"/>
    </source>
</evidence>
<evidence type="ECO:0000256" key="3">
    <source>
        <dbReference type="ARBA" id="ARBA00022679"/>
    </source>
</evidence>
<dbReference type="InterPro" id="IPR051334">
    <property type="entry name" value="SRPK"/>
</dbReference>
<dbReference type="eggNOG" id="KOG1290">
    <property type="taxonomic scope" value="Eukaryota"/>
</dbReference>
<dbReference type="Gene3D" id="3.30.200.20">
    <property type="entry name" value="Phosphorylase Kinase, domain 1"/>
    <property type="match status" value="1"/>
</dbReference>
<evidence type="ECO:0000313" key="11">
    <source>
        <dbReference type="EMBL" id="EFE31246.1"/>
    </source>
</evidence>
<dbReference type="EC" id="2.7.11.1" evidence="1"/>
<keyword evidence="4 9" id="KW-0547">Nucleotide-binding</keyword>
<dbReference type="GeneID" id="9526438"/>
<evidence type="ECO:0000259" key="10">
    <source>
        <dbReference type="PROSITE" id="PS50011"/>
    </source>
</evidence>
<dbReference type="AlphaFoldDB" id="D4B094"/>
<keyword evidence="5" id="KW-0418">Kinase</keyword>
<dbReference type="GO" id="GO:0000245">
    <property type="term" value="P:spliceosomal complex assembly"/>
    <property type="evidence" value="ECO:0007669"/>
    <property type="project" value="TreeGrafter"/>
</dbReference>